<keyword evidence="1" id="KW-0812">Transmembrane</keyword>
<feature type="transmembrane region" description="Helical" evidence="1">
    <location>
        <begin position="88"/>
        <end position="107"/>
    </location>
</feature>
<reference evidence="3" key="1">
    <citation type="journal article" date="2019" name="Int. J. Syst. Evol. Microbiol.">
        <title>The Global Catalogue of Microorganisms (GCM) 10K type strain sequencing project: providing services to taxonomists for standard genome sequencing and annotation.</title>
        <authorList>
            <consortium name="The Broad Institute Genomics Platform"/>
            <consortium name="The Broad Institute Genome Sequencing Center for Infectious Disease"/>
            <person name="Wu L."/>
            <person name="Ma J."/>
        </authorList>
    </citation>
    <scope>NUCLEOTIDE SEQUENCE [LARGE SCALE GENOMIC DNA]</scope>
    <source>
        <strain evidence="3">CCUG 60527</strain>
    </source>
</reference>
<protein>
    <recommendedName>
        <fullName evidence="4">Zinc-ribbon 15 domain-containing protein</fullName>
    </recommendedName>
</protein>
<evidence type="ECO:0008006" key="4">
    <source>
        <dbReference type="Google" id="ProtNLM"/>
    </source>
</evidence>
<name>A0ABW3JRJ9_9FLAO</name>
<accession>A0ABW3JRJ9</accession>
<comment type="caution">
    <text evidence="2">The sequence shown here is derived from an EMBL/GenBank/DDBJ whole genome shotgun (WGS) entry which is preliminary data.</text>
</comment>
<gene>
    <name evidence="2" type="ORF">ACFQ1U_07465</name>
</gene>
<evidence type="ECO:0000313" key="2">
    <source>
        <dbReference type="EMBL" id="MFD0993039.1"/>
    </source>
</evidence>
<evidence type="ECO:0000313" key="3">
    <source>
        <dbReference type="Proteomes" id="UP001597062"/>
    </source>
</evidence>
<keyword evidence="3" id="KW-1185">Reference proteome</keyword>
<dbReference type="Proteomes" id="UP001597062">
    <property type="component" value="Unassembled WGS sequence"/>
</dbReference>
<proteinExistence type="predicted"/>
<dbReference type="EMBL" id="JBHTJR010000045">
    <property type="protein sequence ID" value="MFD0993039.1"/>
    <property type="molecule type" value="Genomic_DNA"/>
</dbReference>
<evidence type="ECO:0000256" key="1">
    <source>
        <dbReference type="SAM" id="Phobius"/>
    </source>
</evidence>
<sequence length="200" mass="23052">MIFYGTKGTHLHSEKVSGIKCAHCDQQTSHNISIFGKYFYLYWIPVFPINKKGFSECNHCKATFEKKEMSEQLKMAHDNVHRNTKTPITHWIGSFIIAGLIAFIFYVSNQHQKDVVTYINQPMINDIIEYKSSGNGYSTLKITAVTNDSVYVVANSMEISRKSKIYKIDKASNYNAEKFSLSLSEYKEAFETDRFLDVNR</sequence>
<keyword evidence="1" id="KW-1133">Transmembrane helix</keyword>
<dbReference type="RefSeq" id="WP_386106912.1">
    <property type="nucleotide sequence ID" value="NZ_JBHTJR010000045.1"/>
</dbReference>
<organism evidence="2 3">
    <name type="scientific">Tenacibaculum geojense</name>
    <dbReference type="NCBI Taxonomy" id="915352"/>
    <lineage>
        <taxon>Bacteria</taxon>
        <taxon>Pseudomonadati</taxon>
        <taxon>Bacteroidota</taxon>
        <taxon>Flavobacteriia</taxon>
        <taxon>Flavobacteriales</taxon>
        <taxon>Flavobacteriaceae</taxon>
        <taxon>Tenacibaculum</taxon>
    </lineage>
</organism>
<keyword evidence="1" id="KW-0472">Membrane</keyword>